<gene>
    <name evidence="1" type="ORF">NCTC10899_04041</name>
</gene>
<evidence type="ECO:0000313" key="1">
    <source>
        <dbReference type="EMBL" id="SUD41177.1"/>
    </source>
</evidence>
<dbReference type="AlphaFoldDB" id="A0A379IY14"/>
<dbReference type="SUPFAM" id="SSF53335">
    <property type="entry name" value="S-adenosyl-L-methionine-dependent methyltransferases"/>
    <property type="match status" value="1"/>
</dbReference>
<protein>
    <recommendedName>
        <fullName evidence="3">Class I SAM-dependent methyltransferase</fullName>
    </recommendedName>
</protein>
<reference evidence="1 2" key="1">
    <citation type="submission" date="2018-06" db="EMBL/GenBank/DDBJ databases">
        <authorList>
            <consortium name="Pathogen Informatics"/>
            <person name="Doyle S."/>
        </authorList>
    </citation>
    <scope>NUCLEOTIDE SEQUENCE [LARGE SCALE GENOMIC DNA]</scope>
    <source>
        <strain evidence="1 2">NCTC10899</strain>
    </source>
</reference>
<evidence type="ECO:0000313" key="2">
    <source>
        <dbReference type="Proteomes" id="UP000254260"/>
    </source>
</evidence>
<dbReference type="OrthoDB" id="7067846at2"/>
<accession>A0A379IY14</accession>
<evidence type="ECO:0008006" key="3">
    <source>
        <dbReference type="Google" id="ProtNLM"/>
    </source>
</evidence>
<dbReference type="EMBL" id="UGUU01000001">
    <property type="protein sequence ID" value="SUD41177.1"/>
    <property type="molecule type" value="Genomic_DNA"/>
</dbReference>
<dbReference type="Proteomes" id="UP000254260">
    <property type="component" value="Unassembled WGS sequence"/>
</dbReference>
<dbReference type="RefSeq" id="WP_147285423.1">
    <property type="nucleotide sequence ID" value="NZ_UGUU01000001.1"/>
</dbReference>
<proteinExistence type="predicted"/>
<dbReference type="InterPro" id="IPR029063">
    <property type="entry name" value="SAM-dependent_MTases_sf"/>
</dbReference>
<sequence>MDNLIEDYYGRLNPGKFFGCNSKTPGSNKCLECFSYQFYRGNEISYDCEEKRKLYVLRYFPVHFRENSRGAAEIPEDVVDSWFERGHVNILSVGGGPGADVCGVLGYIEIEEKRRNESLYVDILRLDIESQWDEVFNDVMGRFFPWANHQTVHLDIRHGISSITDIDFDLVTASYLVSELDAQACLDLAEEVDSFLVEGGVLMVNDRPENSVEQNIRLMFKWIGMSYSERGLSGWAGYNYPDNVVSGVGPKLKMSSRVFVGVKG</sequence>
<organism evidence="1 2">
    <name type="scientific">Ectopseudomonas mendocina</name>
    <name type="common">Pseudomonas mendocina</name>
    <dbReference type="NCBI Taxonomy" id="300"/>
    <lineage>
        <taxon>Bacteria</taxon>
        <taxon>Pseudomonadati</taxon>
        <taxon>Pseudomonadota</taxon>
        <taxon>Gammaproteobacteria</taxon>
        <taxon>Pseudomonadales</taxon>
        <taxon>Pseudomonadaceae</taxon>
        <taxon>Ectopseudomonas</taxon>
    </lineage>
</organism>
<name>A0A379IY14_ECTME</name>